<accession>A0AAJ0CKM3</accession>
<feature type="region of interest" description="Disordered" evidence="1">
    <location>
        <begin position="1"/>
        <end position="35"/>
    </location>
</feature>
<reference evidence="2" key="1">
    <citation type="submission" date="2023-06" db="EMBL/GenBank/DDBJ databases">
        <title>Conoideocrella luteorostrata (Hypocreales: Clavicipitaceae), a potential biocontrol fungus for elongate hemlock scale in United States Christmas tree production areas.</title>
        <authorList>
            <person name="Barrett H."/>
            <person name="Lovett B."/>
            <person name="Macias A.M."/>
            <person name="Stajich J.E."/>
            <person name="Kasson M.T."/>
        </authorList>
    </citation>
    <scope>NUCLEOTIDE SEQUENCE</scope>
    <source>
        <strain evidence="2">ARSEF 14590</strain>
    </source>
</reference>
<name>A0AAJ0CKM3_9HYPO</name>
<evidence type="ECO:0000256" key="1">
    <source>
        <dbReference type="SAM" id="MobiDB-lite"/>
    </source>
</evidence>
<protein>
    <submittedName>
        <fullName evidence="2">Uncharacterized protein</fullName>
    </submittedName>
</protein>
<gene>
    <name evidence="2" type="ORF">QQS21_007948</name>
</gene>
<dbReference type="EMBL" id="JASWJB010000172">
    <property type="protein sequence ID" value="KAK2594347.1"/>
    <property type="molecule type" value="Genomic_DNA"/>
</dbReference>
<comment type="caution">
    <text evidence="2">The sequence shown here is derived from an EMBL/GenBank/DDBJ whole genome shotgun (WGS) entry which is preliminary data.</text>
</comment>
<keyword evidence="3" id="KW-1185">Reference proteome</keyword>
<evidence type="ECO:0000313" key="2">
    <source>
        <dbReference type="EMBL" id="KAK2594347.1"/>
    </source>
</evidence>
<organism evidence="2 3">
    <name type="scientific">Conoideocrella luteorostrata</name>
    <dbReference type="NCBI Taxonomy" id="1105319"/>
    <lineage>
        <taxon>Eukaryota</taxon>
        <taxon>Fungi</taxon>
        <taxon>Dikarya</taxon>
        <taxon>Ascomycota</taxon>
        <taxon>Pezizomycotina</taxon>
        <taxon>Sordariomycetes</taxon>
        <taxon>Hypocreomycetidae</taxon>
        <taxon>Hypocreales</taxon>
        <taxon>Clavicipitaceae</taxon>
        <taxon>Conoideocrella</taxon>
    </lineage>
</organism>
<sequence length="137" mass="15165">MLSPCNASEPIALSNKRAPGEEVEDAPSKPHRTLPCEQAIKPSHNKSISYNFRMSDFGTEVSLPDSPTDSEADIDQMSTQSDNYRSWVTLRRNGVIFDQRGLNITAEVRSVIDKHIRKERNSAPLGDEDPGQDQGAP</sequence>
<dbReference type="Proteomes" id="UP001251528">
    <property type="component" value="Unassembled WGS sequence"/>
</dbReference>
<proteinExistence type="predicted"/>
<feature type="region of interest" description="Disordered" evidence="1">
    <location>
        <begin position="115"/>
        <end position="137"/>
    </location>
</feature>
<dbReference type="AlphaFoldDB" id="A0AAJ0CKM3"/>
<evidence type="ECO:0000313" key="3">
    <source>
        <dbReference type="Proteomes" id="UP001251528"/>
    </source>
</evidence>